<proteinExistence type="predicted"/>
<sequence length="712" mass="77396">MAREGEIQHYAGVRASQGTDGKARLLAAVFAQKERLFLFSPVLLGVGISLYFSLRTEPPSWLCLSAPLLLAALLFGLWPRRLQNGVFYMLALMAISGFLLSAGVAVAKARTMLVSAPILEKPMGPVDVVGRIAALETLEAGEGVRLLLRDLAVEDIAPADTPHTIRIKVRRMPLEGLRPGDRISVLAELNPPSAPVAPGAYDFQRMAYFRQMGAFGFSYREPVVIGRAAAGASLWLESLRQHIIGRIARVIPLREAGIANALMTGERTAIAAADMDDMRNSGLVHIISISGLHISMIAGVIFFTLRLAMACFPTFAVYHPIKKYAAIGALLFTVLYTGLVGATVPTVRSVIMTGLVLLAVMLDRIPVSLRVVAIAALIILATVPEAVVGPSFQMSFAAVMGLVAFYEATRDQWVAVYRRCGWFRRGLIYLAGICVTTVIASIATAPFSIYHFQQFANYGLLANLLAVPLTSFVIMPAMLLGYLLMPLGWEAPALWAMGQGISGMIGISHFVANLPHAVSMPYAWPLSALLCFSAGWIFLCLLQGWGRLLSVVPVIAGIITVLIASPPDLLISASGKLMAVKDPEGKVYMSTVKAEKFVAESWMRVLGRGGEIPEILLSHPAAACDEWACRLTLKDKKISFAFHSAAHGEECRWADIVLADDPVRVRPCMAKTTIDRFDVWKNGVHAIWLNEETIQSVGERRGHRPWTISNSR</sequence>
<evidence type="ECO:0000256" key="6">
    <source>
        <dbReference type="SAM" id="Phobius"/>
    </source>
</evidence>
<keyword evidence="5 6" id="KW-0472">Membrane</keyword>
<gene>
    <name evidence="9" type="ORF">HYS17_07275</name>
</gene>
<dbReference type="Pfam" id="PF03772">
    <property type="entry name" value="Competence"/>
    <property type="match status" value="1"/>
</dbReference>
<comment type="subcellular location">
    <subcellularLocation>
        <location evidence="1">Cell membrane</location>
        <topology evidence="1">Multi-pass membrane protein</topology>
    </subcellularLocation>
</comment>
<organism evidence="9 10">
    <name type="scientific">Micavibrio aeruginosavorus</name>
    <dbReference type="NCBI Taxonomy" id="349221"/>
    <lineage>
        <taxon>Bacteria</taxon>
        <taxon>Pseudomonadati</taxon>
        <taxon>Bdellovibrionota</taxon>
        <taxon>Bdellovibrionia</taxon>
        <taxon>Bdellovibrionales</taxon>
        <taxon>Pseudobdellovibrionaceae</taxon>
        <taxon>Micavibrio</taxon>
    </lineage>
</organism>
<dbReference type="GO" id="GO:0005886">
    <property type="term" value="C:plasma membrane"/>
    <property type="evidence" value="ECO:0007669"/>
    <property type="project" value="UniProtKB-SubCell"/>
</dbReference>
<feature type="transmembrane region" description="Helical" evidence="6">
    <location>
        <begin position="461"/>
        <end position="485"/>
    </location>
</feature>
<dbReference type="InterPro" id="IPR004477">
    <property type="entry name" value="ComEC_N"/>
</dbReference>
<feature type="transmembrane region" description="Helical" evidence="6">
    <location>
        <begin position="61"/>
        <end position="79"/>
    </location>
</feature>
<feature type="transmembrane region" description="Helical" evidence="6">
    <location>
        <begin position="356"/>
        <end position="381"/>
    </location>
</feature>
<evidence type="ECO:0000313" key="9">
    <source>
        <dbReference type="EMBL" id="QQG35349.1"/>
    </source>
</evidence>
<name>A0A7T5R0S8_9BACT</name>
<evidence type="ECO:0000256" key="5">
    <source>
        <dbReference type="ARBA" id="ARBA00023136"/>
    </source>
</evidence>
<accession>A0A7T5R0S8</accession>
<dbReference type="AlphaFoldDB" id="A0A7T5R0S8"/>
<keyword evidence="2" id="KW-1003">Cell membrane</keyword>
<dbReference type="PANTHER" id="PTHR30619:SF1">
    <property type="entry name" value="RECOMBINATION PROTEIN 2"/>
    <property type="match status" value="1"/>
</dbReference>
<feature type="domain" description="ComEC/Rec2-related protein" evidence="7">
    <location>
        <begin position="262"/>
        <end position="543"/>
    </location>
</feature>
<dbReference type="Pfam" id="PF13567">
    <property type="entry name" value="DUF4131"/>
    <property type="match status" value="1"/>
</dbReference>
<protein>
    <submittedName>
        <fullName evidence="9">ComEC/Rec2 family competence protein</fullName>
    </submittedName>
</protein>
<evidence type="ECO:0000259" key="7">
    <source>
        <dbReference type="Pfam" id="PF03772"/>
    </source>
</evidence>
<evidence type="ECO:0000256" key="4">
    <source>
        <dbReference type="ARBA" id="ARBA00022989"/>
    </source>
</evidence>
<feature type="transmembrane region" description="Helical" evidence="6">
    <location>
        <begin position="36"/>
        <end position="54"/>
    </location>
</feature>
<evidence type="ECO:0000259" key="8">
    <source>
        <dbReference type="Pfam" id="PF13567"/>
    </source>
</evidence>
<feature type="transmembrane region" description="Helical" evidence="6">
    <location>
        <begin position="548"/>
        <end position="566"/>
    </location>
</feature>
<keyword evidence="4 6" id="KW-1133">Transmembrane helix</keyword>
<evidence type="ECO:0000256" key="1">
    <source>
        <dbReference type="ARBA" id="ARBA00004651"/>
    </source>
</evidence>
<feature type="domain" description="DUF4131" evidence="8">
    <location>
        <begin position="58"/>
        <end position="214"/>
    </location>
</feature>
<dbReference type="NCBIfam" id="TIGR00360">
    <property type="entry name" value="ComEC_N-term"/>
    <property type="match status" value="1"/>
</dbReference>
<dbReference type="EMBL" id="CP066681">
    <property type="protein sequence ID" value="QQG35349.1"/>
    <property type="molecule type" value="Genomic_DNA"/>
</dbReference>
<feature type="transmembrane region" description="Helical" evidence="6">
    <location>
        <begin position="522"/>
        <end position="541"/>
    </location>
</feature>
<evidence type="ECO:0000256" key="3">
    <source>
        <dbReference type="ARBA" id="ARBA00022692"/>
    </source>
</evidence>
<evidence type="ECO:0000256" key="2">
    <source>
        <dbReference type="ARBA" id="ARBA00022475"/>
    </source>
</evidence>
<feature type="transmembrane region" description="Helical" evidence="6">
    <location>
        <begin position="283"/>
        <end position="304"/>
    </location>
</feature>
<keyword evidence="3 6" id="KW-0812">Transmembrane</keyword>
<reference evidence="9 10" key="1">
    <citation type="submission" date="2020-07" db="EMBL/GenBank/DDBJ databases">
        <title>Huge and variable diversity of episymbiotic CPR bacteria and DPANN archaea in groundwater ecosystems.</title>
        <authorList>
            <person name="He C.Y."/>
            <person name="Keren R."/>
            <person name="Whittaker M."/>
            <person name="Farag I.F."/>
            <person name="Doudna J."/>
            <person name="Cate J.H.D."/>
            <person name="Banfield J.F."/>
        </authorList>
    </citation>
    <scope>NUCLEOTIDE SEQUENCE [LARGE SCALE GENOMIC DNA]</scope>
    <source>
        <strain evidence="9">NC_groundwater_70_Ag_B-0.1um_54_66</strain>
    </source>
</reference>
<evidence type="ECO:0000313" key="10">
    <source>
        <dbReference type="Proteomes" id="UP000595362"/>
    </source>
</evidence>
<feature type="transmembrane region" description="Helical" evidence="6">
    <location>
        <begin position="427"/>
        <end position="449"/>
    </location>
</feature>
<dbReference type="InterPro" id="IPR052159">
    <property type="entry name" value="Competence_DNA_uptake"/>
</dbReference>
<feature type="transmembrane region" description="Helical" evidence="6">
    <location>
        <begin position="85"/>
        <end position="107"/>
    </location>
</feature>
<feature type="transmembrane region" description="Helical" evidence="6">
    <location>
        <begin position="324"/>
        <end position="344"/>
    </location>
</feature>
<dbReference type="PANTHER" id="PTHR30619">
    <property type="entry name" value="DNA INTERNALIZATION/COMPETENCE PROTEIN COMEC/REC2"/>
    <property type="match status" value="1"/>
</dbReference>
<dbReference type="Proteomes" id="UP000595362">
    <property type="component" value="Chromosome"/>
</dbReference>
<feature type="transmembrane region" description="Helical" evidence="6">
    <location>
        <begin position="492"/>
        <end position="510"/>
    </location>
</feature>
<dbReference type="InterPro" id="IPR025405">
    <property type="entry name" value="DUF4131"/>
</dbReference>